<feature type="region of interest" description="Disordered" evidence="1">
    <location>
        <begin position="65"/>
        <end position="88"/>
    </location>
</feature>
<proteinExistence type="predicted"/>
<sequence>MGSSPLRTQMKRSTPHMLVAALVFLVLMFVAGAAVTVHHKDRRPISPSTSPAAADKITLSRKMLRDKRAEAPVASSDGGGRSEPLPRGIVQGESNLEMESMVGDPEHGRQKASKSLLAIPVGIKNKAAVNKLVSKFPAEEFALMLFHYDGAVEQWGDLEWHGRAVHVAAAGQTKWWFAKRFLHPDVVAEYDYVFLWDEDVEVDAFDPTRYLAIVRREGLEVSQPALARGSEIHHGITARQNVAGGGGHVHRRFYRRARPRCDEGSTAPPCTGWVEMMVPVFSRAAWRCTWGMVQNDLVHGWGLDYKLGYCAQGDRTMKVGVVDNEYVMHRGIPSLGGSVGGGRSASASRIAVRRRSFAEMQIFNRRWKEAVAADASWADPYPETAAASLINAGRLARRLCMHGTSHEALLGS</sequence>
<evidence type="ECO:0000256" key="1">
    <source>
        <dbReference type="SAM" id="MobiDB-lite"/>
    </source>
</evidence>
<dbReference type="Proteomes" id="UP000026962">
    <property type="component" value="Chromosome 7"/>
</dbReference>
<dbReference type="Gramene" id="OPUNC07G10440.1">
    <property type="protein sequence ID" value="OPUNC07G10440.1"/>
    <property type="gene ID" value="OPUNC07G10440"/>
</dbReference>
<dbReference type="eggNOG" id="ENOG502QQAA">
    <property type="taxonomic scope" value="Eukaryota"/>
</dbReference>
<dbReference type="AlphaFoldDB" id="A0A0E0LJP4"/>
<evidence type="ECO:0000313" key="3">
    <source>
        <dbReference type="Proteomes" id="UP000026962"/>
    </source>
</evidence>
<protein>
    <submittedName>
        <fullName evidence="2">Uncharacterized protein</fullName>
    </submittedName>
</protein>
<dbReference type="Pfam" id="PF05212">
    <property type="entry name" value="DUF707"/>
    <property type="match status" value="1"/>
</dbReference>
<accession>A0A0E0LJP4</accession>
<dbReference type="PANTHER" id="PTHR31210">
    <property type="entry name" value="OS06G0731900 PROTEIN"/>
    <property type="match status" value="1"/>
</dbReference>
<organism evidence="2">
    <name type="scientific">Oryza punctata</name>
    <name type="common">Red rice</name>
    <dbReference type="NCBI Taxonomy" id="4537"/>
    <lineage>
        <taxon>Eukaryota</taxon>
        <taxon>Viridiplantae</taxon>
        <taxon>Streptophyta</taxon>
        <taxon>Embryophyta</taxon>
        <taxon>Tracheophyta</taxon>
        <taxon>Spermatophyta</taxon>
        <taxon>Magnoliopsida</taxon>
        <taxon>Liliopsida</taxon>
        <taxon>Poales</taxon>
        <taxon>Poaceae</taxon>
        <taxon>BOP clade</taxon>
        <taxon>Oryzoideae</taxon>
        <taxon>Oryzeae</taxon>
        <taxon>Oryzinae</taxon>
        <taxon>Oryza</taxon>
    </lineage>
</organism>
<dbReference type="HOGENOM" id="CLU_038994_2_1_1"/>
<dbReference type="InterPro" id="IPR007877">
    <property type="entry name" value="DUF707"/>
</dbReference>
<reference evidence="2" key="2">
    <citation type="submission" date="2018-05" db="EMBL/GenBank/DDBJ databases">
        <title>OpunRS2 (Oryza punctata Reference Sequence Version 2).</title>
        <authorList>
            <person name="Zhang J."/>
            <person name="Kudrna D."/>
            <person name="Lee S."/>
            <person name="Talag J."/>
            <person name="Welchert J."/>
            <person name="Wing R.A."/>
        </authorList>
    </citation>
    <scope>NUCLEOTIDE SEQUENCE [LARGE SCALE GENOMIC DNA]</scope>
</reference>
<name>A0A0E0LJP4_ORYPU</name>
<keyword evidence="3" id="KW-1185">Reference proteome</keyword>
<dbReference type="OMA" id="SDLIHGW"/>
<dbReference type="EnsemblPlants" id="OPUNC07G10440.1">
    <property type="protein sequence ID" value="OPUNC07G10440.1"/>
    <property type="gene ID" value="OPUNC07G10440"/>
</dbReference>
<evidence type="ECO:0000313" key="2">
    <source>
        <dbReference type="EnsemblPlants" id="OPUNC07G10440.1"/>
    </source>
</evidence>
<dbReference type="STRING" id="4537.A0A0E0LJP4"/>
<reference evidence="2" key="1">
    <citation type="submission" date="2015-04" db="UniProtKB">
        <authorList>
            <consortium name="EnsemblPlants"/>
        </authorList>
    </citation>
    <scope>IDENTIFICATION</scope>
</reference>
<dbReference type="PANTHER" id="PTHR31210:SF84">
    <property type="entry name" value="OS07G0414700 PROTEIN"/>
    <property type="match status" value="1"/>
</dbReference>